<organism evidence="2 3">
    <name type="scientific">Agrococcus versicolor</name>
    <dbReference type="NCBI Taxonomy" id="501482"/>
    <lineage>
        <taxon>Bacteria</taxon>
        <taxon>Bacillati</taxon>
        <taxon>Actinomycetota</taxon>
        <taxon>Actinomycetes</taxon>
        <taxon>Micrococcales</taxon>
        <taxon>Microbacteriaceae</taxon>
        <taxon>Agrococcus</taxon>
    </lineage>
</organism>
<dbReference type="Proteomes" id="UP001501599">
    <property type="component" value="Unassembled WGS sequence"/>
</dbReference>
<comment type="caution">
    <text evidence="2">The sequence shown here is derived from an EMBL/GenBank/DDBJ whole genome shotgun (WGS) entry which is preliminary data.</text>
</comment>
<feature type="transmembrane region" description="Helical" evidence="1">
    <location>
        <begin position="176"/>
        <end position="197"/>
    </location>
</feature>
<keyword evidence="1" id="KW-1133">Transmembrane helix</keyword>
<accession>A0ABN3ASR6</accession>
<feature type="transmembrane region" description="Helical" evidence="1">
    <location>
        <begin position="149"/>
        <end position="170"/>
    </location>
</feature>
<keyword evidence="1" id="KW-0812">Transmembrane</keyword>
<feature type="transmembrane region" description="Helical" evidence="1">
    <location>
        <begin position="124"/>
        <end position="142"/>
    </location>
</feature>
<keyword evidence="3" id="KW-1185">Reference proteome</keyword>
<gene>
    <name evidence="2" type="ORF">GCM10009846_19030</name>
</gene>
<feature type="transmembrane region" description="Helical" evidence="1">
    <location>
        <begin position="92"/>
        <end position="112"/>
    </location>
</feature>
<dbReference type="EMBL" id="BAAAQT010000006">
    <property type="protein sequence ID" value="GAA2174158.1"/>
    <property type="molecule type" value="Genomic_DNA"/>
</dbReference>
<evidence type="ECO:0000256" key="1">
    <source>
        <dbReference type="SAM" id="Phobius"/>
    </source>
</evidence>
<proteinExistence type="predicted"/>
<keyword evidence="1" id="KW-0472">Membrane</keyword>
<name>A0ABN3ASR6_9MICO</name>
<reference evidence="2 3" key="1">
    <citation type="journal article" date="2019" name="Int. J. Syst. Evol. Microbiol.">
        <title>The Global Catalogue of Microorganisms (GCM) 10K type strain sequencing project: providing services to taxonomists for standard genome sequencing and annotation.</title>
        <authorList>
            <consortium name="The Broad Institute Genomics Platform"/>
            <consortium name="The Broad Institute Genome Sequencing Center for Infectious Disease"/>
            <person name="Wu L."/>
            <person name="Ma J."/>
        </authorList>
    </citation>
    <scope>NUCLEOTIDE SEQUENCE [LARGE SCALE GENOMIC DNA]</scope>
    <source>
        <strain evidence="2 3">JCM 16026</strain>
    </source>
</reference>
<evidence type="ECO:0000313" key="2">
    <source>
        <dbReference type="EMBL" id="GAA2174158.1"/>
    </source>
</evidence>
<protein>
    <submittedName>
        <fullName evidence="2">Uncharacterized protein</fullName>
    </submittedName>
</protein>
<evidence type="ECO:0000313" key="3">
    <source>
        <dbReference type="Proteomes" id="UP001501599"/>
    </source>
</evidence>
<feature type="transmembrane region" description="Helical" evidence="1">
    <location>
        <begin position="59"/>
        <end position="80"/>
    </location>
</feature>
<sequence>MPATPGSPLEPLRPGRPYDRRHWLLAGLLAIAGGTIVDLAARGQLIFALGGRDTGLAEILLLELGRLAVGILLVAMAYVLAPGSAVRRILGIVVLIVGIAAVVAITVALQFGELGALRSPVVRWLLNPQSLLLLVGVVGWVLASGARWWAWLAVLLPWIVGAVGYGLNVLGVEPGYAITATGAIALAIALVTLLLTIPRRR</sequence>
<feature type="transmembrane region" description="Helical" evidence="1">
    <location>
        <begin position="23"/>
        <end position="47"/>
    </location>
</feature>